<organism evidence="2 3">
    <name type="scientific">Aldrovandia affinis</name>
    <dbReference type="NCBI Taxonomy" id="143900"/>
    <lineage>
        <taxon>Eukaryota</taxon>
        <taxon>Metazoa</taxon>
        <taxon>Chordata</taxon>
        <taxon>Craniata</taxon>
        <taxon>Vertebrata</taxon>
        <taxon>Euteleostomi</taxon>
        <taxon>Actinopterygii</taxon>
        <taxon>Neopterygii</taxon>
        <taxon>Teleostei</taxon>
        <taxon>Notacanthiformes</taxon>
        <taxon>Halosauridae</taxon>
        <taxon>Aldrovandia</taxon>
    </lineage>
</organism>
<keyword evidence="3" id="KW-1185">Reference proteome</keyword>
<reference evidence="2" key="1">
    <citation type="journal article" date="2023" name="Science">
        <title>Genome structures resolve the early diversification of teleost fishes.</title>
        <authorList>
            <person name="Parey E."/>
            <person name="Louis A."/>
            <person name="Montfort J."/>
            <person name="Bouchez O."/>
            <person name="Roques C."/>
            <person name="Iampietro C."/>
            <person name="Lluch J."/>
            <person name="Castinel A."/>
            <person name="Donnadieu C."/>
            <person name="Desvignes T."/>
            <person name="Floi Bucao C."/>
            <person name="Jouanno E."/>
            <person name="Wen M."/>
            <person name="Mejri S."/>
            <person name="Dirks R."/>
            <person name="Jansen H."/>
            <person name="Henkel C."/>
            <person name="Chen W.J."/>
            <person name="Zahm M."/>
            <person name="Cabau C."/>
            <person name="Klopp C."/>
            <person name="Thompson A.W."/>
            <person name="Robinson-Rechavi M."/>
            <person name="Braasch I."/>
            <person name="Lecointre G."/>
            <person name="Bobe J."/>
            <person name="Postlethwait J.H."/>
            <person name="Berthelot C."/>
            <person name="Roest Crollius H."/>
            <person name="Guiguen Y."/>
        </authorList>
    </citation>
    <scope>NUCLEOTIDE SEQUENCE</scope>
    <source>
        <strain evidence="2">NC1722</strain>
    </source>
</reference>
<dbReference type="AlphaFoldDB" id="A0AAD7WIN5"/>
<feature type="compositionally biased region" description="Polar residues" evidence="1">
    <location>
        <begin position="66"/>
        <end position="101"/>
    </location>
</feature>
<proteinExistence type="predicted"/>
<comment type="caution">
    <text evidence="2">The sequence shown here is derived from an EMBL/GenBank/DDBJ whole genome shotgun (WGS) entry which is preliminary data.</text>
</comment>
<dbReference type="EMBL" id="JAINUG010000091">
    <property type="protein sequence ID" value="KAJ8398248.1"/>
    <property type="molecule type" value="Genomic_DNA"/>
</dbReference>
<gene>
    <name evidence="2" type="ORF">AAFF_G00428180</name>
</gene>
<dbReference type="Proteomes" id="UP001221898">
    <property type="component" value="Unassembled WGS sequence"/>
</dbReference>
<protein>
    <submittedName>
        <fullName evidence="2">Uncharacterized protein</fullName>
    </submittedName>
</protein>
<evidence type="ECO:0000313" key="2">
    <source>
        <dbReference type="EMBL" id="KAJ8398248.1"/>
    </source>
</evidence>
<feature type="region of interest" description="Disordered" evidence="1">
    <location>
        <begin position="66"/>
        <end position="119"/>
    </location>
</feature>
<accession>A0AAD7WIN5</accession>
<sequence>MSAKRQWYVTVSQAVLKCASAAHRGVLEKGNVAKSVRLQTAFRLSGVGVLKSPEFKKWAESRSIFSAQSSLPPHTPARSSQLGGKVPSSQILTSPQETTANNPPPEREDEATSPSQRLNISARGLADILTAQSGGRERARAVETGVSSLCFRRSLI</sequence>
<name>A0AAD7WIN5_9TELE</name>
<evidence type="ECO:0000256" key="1">
    <source>
        <dbReference type="SAM" id="MobiDB-lite"/>
    </source>
</evidence>
<evidence type="ECO:0000313" key="3">
    <source>
        <dbReference type="Proteomes" id="UP001221898"/>
    </source>
</evidence>